<dbReference type="Proteomes" id="UP001598673">
    <property type="component" value="Unassembled WGS sequence"/>
</dbReference>
<dbReference type="Pfam" id="PF01263">
    <property type="entry name" value="Aldose_epim"/>
    <property type="match status" value="1"/>
</dbReference>
<dbReference type="InterPro" id="IPR037481">
    <property type="entry name" value="LacX"/>
</dbReference>
<dbReference type="InterPro" id="IPR008183">
    <property type="entry name" value="Aldose_1/G6P_1-epimerase"/>
</dbReference>
<dbReference type="RefSeq" id="WP_307876970.1">
    <property type="nucleotide sequence ID" value="NZ_JBHXCV010000003.1"/>
</dbReference>
<reference evidence="1 2" key="1">
    <citation type="submission" date="2024-09" db="EMBL/GenBank/DDBJ databases">
        <title>The Natural Products Discovery Center: Release of the First 8490 Sequenced Strains for Exploring Actinobacteria Biosynthetic Diversity.</title>
        <authorList>
            <person name="Kalkreuter E."/>
            <person name="Kautsar S.A."/>
            <person name="Yang D."/>
            <person name="Bader C.D."/>
            <person name="Teijaro C.N."/>
            <person name="Fluegel L."/>
            <person name="Davis C.M."/>
            <person name="Simpson J.R."/>
            <person name="Lauterbach L."/>
            <person name="Steele A.D."/>
            <person name="Gui C."/>
            <person name="Meng S."/>
            <person name="Li G."/>
            <person name="Viehrig K."/>
            <person name="Ye F."/>
            <person name="Su P."/>
            <person name="Kiefer A.F."/>
            <person name="Nichols A."/>
            <person name="Cepeda A.J."/>
            <person name="Yan W."/>
            <person name="Fan B."/>
            <person name="Jiang Y."/>
            <person name="Adhikari A."/>
            <person name="Zheng C.-J."/>
            <person name="Schuster L."/>
            <person name="Cowan T.M."/>
            <person name="Smanski M.J."/>
            <person name="Chevrette M.G."/>
            <person name="De Carvalho L.P.S."/>
            <person name="Shen B."/>
        </authorList>
    </citation>
    <scope>NUCLEOTIDE SEQUENCE [LARGE SCALE GENOMIC DNA]</scope>
    <source>
        <strain evidence="1 2">NPDC060353</strain>
    </source>
</reference>
<dbReference type="InterPro" id="IPR011013">
    <property type="entry name" value="Gal_mutarotase_sf_dom"/>
</dbReference>
<dbReference type="InterPro" id="IPR014718">
    <property type="entry name" value="GH-type_carb-bd"/>
</dbReference>
<evidence type="ECO:0000313" key="2">
    <source>
        <dbReference type="Proteomes" id="UP001598673"/>
    </source>
</evidence>
<protein>
    <submittedName>
        <fullName evidence="1">Aldose 1-epimerase family protein</fullName>
    </submittedName>
</protein>
<dbReference type="CDD" id="cd09024">
    <property type="entry name" value="Aldose_epim_lacX"/>
    <property type="match status" value="1"/>
</dbReference>
<dbReference type="EMBL" id="JBHXCV010000003">
    <property type="protein sequence ID" value="MFD6792838.1"/>
    <property type="molecule type" value="Genomic_DNA"/>
</dbReference>
<organism evidence="1 2">
    <name type="scientific">Prauserella salsuginis</name>
    <dbReference type="NCBI Taxonomy" id="387889"/>
    <lineage>
        <taxon>Bacteria</taxon>
        <taxon>Bacillati</taxon>
        <taxon>Actinomycetota</taxon>
        <taxon>Actinomycetes</taxon>
        <taxon>Pseudonocardiales</taxon>
        <taxon>Pseudonocardiaceae</taxon>
        <taxon>Prauserella</taxon>
        <taxon>Prauserella salsuginis group</taxon>
    </lineage>
</organism>
<dbReference type="SUPFAM" id="SSF74650">
    <property type="entry name" value="Galactose mutarotase-like"/>
    <property type="match status" value="1"/>
</dbReference>
<evidence type="ECO:0000313" key="1">
    <source>
        <dbReference type="EMBL" id="MFD6792838.1"/>
    </source>
</evidence>
<accession>A0ABW6G0W4</accession>
<comment type="caution">
    <text evidence="1">The sequence shown here is derived from an EMBL/GenBank/DDBJ whole genome shotgun (WGS) entry which is preliminary data.</text>
</comment>
<gene>
    <name evidence="1" type="ORF">ACFWGY_05835</name>
</gene>
<keyword evidence="2" id="KW-1185">Reference proteome</keyword>
<sequence length="328" mass="36377">MRAILPVRTFGDVPASGTPRGFTSQLSRLITEDKTDMGDGVNDTMTVAGDGTLTATVADLGAQLISLTTPGGQELLWQAGRTWPWHAPVLFPVIGRSEGDRIRHRGQHYIMPQHGIARRQRFRRVGTGHVLVDDAATRRAFPFRFRLTVDHWVADHELVARYRVDNPGDEPLPFALGVHPAFRWPLPATTTRRAHTVVFDRPEPQPIRRVTDVLLRPQRYPSPVRGRVLPLDPPLFDDGAAIFDRLASRSVTLGAAGSPSLTLTLREGFDHLAIWSPPTGQLLCLEPWTGLPCRQGDVGEFRHRPGLRLLPPGASETFTYGIRVTDTN</sequence>
<name>A0ABW6G0W4_9PSEU</name>
<dbReference type="Gene3D" id="2.70.98.10">
    <property type="match status" value="1"/>
</dbReference>
<proteinExistence type="predicted"/>